<evidence type="ECO:0000256" key="6">
    <source>
        <dbReference type="ARBA" id="ARBA00022741"/>
    </source>
</evidence>
<evidence type="ECO:0000256" key="8">
    <source>
        <dbReference type="ARBA" id="ARBA00022989"/>
    </source>
</evidence>
<comment type="catalytic activity">
    <reaction evidence="10">
        <text>L-threonyl-[protein] + ATP = O-phospho-L-threonyl-[protein] + ADP + H(+)</text>
        <dbReference type="Rhea" id="RHEA:46608"/>
        <dbReference type="Rhea" id="RHEA-COMP:11060"/>
        <dbReference type="Rhea" id="RHEA-COMP:11605"/>
        <dbReference type="ChEBI" id="CHEBI:15378"/>
        <dbReference type="ChEBI" id="CHEBI:30013"/>
        <dbReference type="ChEBI" id="CHEBI:30616"/>
        <dbReference type="ChEBI" id="CHEBI:61977"/>
        <dbReference type="ChEBI" id="CHEBI:456216"/>
        <dbReference type="EC" id="2.7.11.1"/>
    </reaction>
</comment>
<dbReference type="EMBL" id="CM017877">
    <property type="protein sequence ID" value="KAG1347300.1"/>
    <property type="molecule type" value="Genomic_DNA"/>
</dbReference>
<accession>A0A8K0ICA2</accession>
<evidence type="ECO:0000256" key="3">
    <source>
        <dbReference type="ARBA" id="ARBA00022527"/>
    </source>
</evidence>
<comment type="subcellular location">
    <subcellularLocation>
        <location evidence="1">Cell membrane</location>
        <topology evidence="1">Single-pass membrane protein</topology>
    </subcellularLocation>
</comment>
<keyword evidence="7" id="KW-0067">ATP-binding</keyword>
<evidence type="ECO:0000256" key="4">
    <source>
        <dbReference type="ARBA" id="ARBA00022679"/>
    </source>
</evidence>
<dbReference type="InterPro" id="IPR001245">
    <property type="entry name" value="Ser-Thr/Tyr_kinase_cat_dom"/>
</dbReference>
<comment type="caution">
    <text evidence="14">The sequence shown here is derived from an EMBL/GenBank/DDBJ whole genome shotgun (WGS) entry which is preliminary data.</text>
</comment>
<evidence type="ECO:0000256" key="7">
    <source>
        <dbReference type="ARBA" id="ARBA00022840"/>
    </source>
</evidence>
<evidence type="ECO:0000313" key="14">
    <source>
        <dbReference type="EMBL" id="KAG1347300.1"/>
    </source>
</evidence>
<keyword evidence="14" id="KW-0675">Receptor</keyword>
<feature type="transmembrane region" description="Helical" evidence="12">
    <location>
        <begin position="6"/>
        <end position="29"/>
    </location>
</feature>
<organism evidence="14 15">
    <name type="scientific">Cocos nucifera</name>
    <name type="common">Coconut palm</name>
    <dbReference type="NCBI Taxonomy" id="13894"/>
    <lineage>
        <taxon>Eukaryota</taxon>
        <taxon>Viridiplantae</taxon>
        <taxon>Streptophyta</taxon>
        <taxon>Embryophyta</taxon>
        <taxon>Tracheophyta</taxon>
        <taxon>Spermatophyta</taxon>
        <taxon>Magnoliopsida</taxon>
        <taxon>Liliopsida</taxon>
        <taxon>Arecaceae</taxon>
        <taxon>Arecoideae</taxon>
        <taxon>Cocoseae</taxon>
        <taxon>Attaleinae</taxon>
        <taxon>Cocos</taxon>
    </lineage>
</organism>
<comment type="catalytic activity">
    <reaction evidence="11">
        <text>L-seryl-[protein] + ATP = O-phospho-L-seryl-[protein] + ADP + H(+)</text>
        <dbReference type="Rhea" id="RHEA:17989"/>
        <dbReference type="Rhea" id="RHEA-COMP:9863"/>
        <dbReference type="Rhea" id="RHEA-COMP:11604"/>
        <dbReference type="ChEBI" id="CHEBI:15378"/>
        <dbReference type="ChEBI" id="CHEBI:29999"/>
        <dbReference type="ChEBI" id="CHEBI:30616"/>
        <dbReference type="ChEBI" id="CHEBI:83421"/>
        <dbReference type="ChEBI" id="CHEBI:456216"/>
        <dbReference type="EC" id="2.7.11.1"/>
    </reaction>
</comment>
<keyword evidence="5 12" id="KW-0812">Transmembrane</keyword>
<dbReference type="Pfam" id="PF07714">
    <property type="entry name" value="PK_Tyr_Ser-Thr"/>
    <property type="match status" value="1"/>
</dbReference>
<evidence type="ECO:0000256" key="9">
    <source>
        <dbReference type="ARBA" id="ARBA00023136"/>
    </source>
</evidence>
<reference evidence="14" key="1">
    <citation type="journal article" date="2017" name="Gigascience">
        <title>The genome draft of coconut (Cocos nucifera).</title>
        <authorList>
            <person name="Xiao Y."/>
            <person name="Xu P."/>
            <person name="Fan H."/>
            <person name="Baudouin L."/>
            <person name="Xia W."/>
            <person name="Bocs S."/>
            <person name="Xu J."/>
            <person name="Li Q."/>
            <person name="Guo A."/>
            <person name="Zhou L."/>
            <person name="Li J."/>
            <person name="Wu Y."/>
            <person name="Ma Z."/>
            <person name="Armero A."/>
            <person name="Issali A.E."/>
            <person name="Liu N."/>
            <person name="Peng M."/>
            <person name="Yang Y."/>
        </authorList>
    </citation>
    <scope>NUCLEOTIDE SEQUENCE</scope>
    <source>
        <tissue evidence="14">Spear leaf of Hainan Tall coconut</tissue>
    </source>
</reference>
<dbReference type="InterPro" id="IPR011009">
    <property type="entry name" value="Kinase-like_dom_sf"/>
</dbReference>
<feature type="domain" description="Serine-threonine/tyrosine-protein kinase catalytic" evidence="13">
    <location>
        <begin position="88"/>
        <end position="173"/>
    </location>
</feature>
<keyword evidence="14" id="KW-0418">Kinase</keyword>
<evidence type="ECO:0000256" key="12">
    <source>
        <dbReference type="SAM" id="Phobius"/>
    </source>
</evidence>
<dbReference type="Proteomes" id="UP000797356">
    <property type="component" value="Chromosome 6"/>
</dbReference>
<reference evidence="14" key="2">
    <citation type="submission" date="2019-07" db="EMBL/GenBank/DDBJ databases">
        <authorList>
            <person name="Yang Y."/>
            <person name="Bocs S."/>
            <person name="Baudouin L."/>
        </authorList>
    </citation>
    <scope>NUCLEOTIDE SEQUENCE</scope>
    <source>
        <tissue evidence="14">Spear leaf of Hainan Tall coconut</tissue>
    </source>
</reference>
<keyword evidence="9 12" id="KW-0472">Membrane</keyword>
<dbReference type="GO" id="GO:0005524">
    <property type="term" value="F:ATP binding"/>
    <property type="evidence" value="ECO:0007669"/>
    <property type="project" value="UniProtKB-KW"/>
</dbReference>
<dbReference type="GO" id="GO:0004674">
    <property type="term" value="F:protein serine/threonine kinase activity"/>
    <property type="evidence" value="ECO:0007669"/>
    <property type="project" value="UniProtKB-KW"/>
</dbReference>
<name>A0A8K0ICA2_COCNU</name>
<keyword evidence="3" id="KW-0723">Serine/threonine-protein kinase</keyword>
<sequence length="251" mass="27820">MEAALQALIAAVVAFFAVFLLFSLILLLCPRTPKFHLRPLVPPTLPLPLRQPPSTSVIANESASFNPSLDHISLNELAAVTKGFVANAIIGNNNFECIYRAHLSSGTTVAVKRLSTDAFHDSHEFHAEMETLGRLRHPHLTYIVRYCISGANHLIYELLKHSSLDHWLHESDSCDSTGSVSSLPLMANLCPDCPWGCHRPRLPSQVPASDHPPRHQIEQRATRRQLWGADCRLRAGTSGGRCFFLLHGLQN</sequence>
<gene>
    <name evidence="14" type="ORF">COCNU_06G011290</name>
</gene>
<dbReference type="SUPFAM" id="SSF56112">
    <property type="entry name" value="Protein kinase-like (PK-like)"/>
    <property type="match status" value="1"/>
</dbReference>
<dbReference type="EC" id="2.7.11.1" evidence="2"/>
<keyword evidence="15" id="KW-1185">Reference proteome</keyword>
<keyword evidence="8 12" id="KW-1133">Transmembrane helix</keyword>
<dbReference type="OrthoDB" id="778574at2759"/>
<protein>
    <recommendedName>
        <fullName evidence="2">non-specific serine/threonine protein kinase</fullName>
        <ecNumber evidence="2">2.7.11.1</ecNumber>
    </recommendedName>
</protein>
<evidence type="ECO:0000256" key="10">
    <source>
        <dbReference type="ARBA" id="ARBA00047899"/>
    </source>
</evidence>
<keyword evidence="4" id="KW-0808">Transferase</keyword>
<dbReference type="InterPro" id="IPR047117">
    <property type="entry name" value="PERK1-13-like"/>
</dbReference>
<dbReference type="PANTHER" id="PTHR47982">
    <property type="entry name" value="PROLINE-RICH RECEPTOR-LIKE PROTEIN KINASE PERK4"/>
    <property type="match status" value="1"/>
</dbReference>
<evidence type="ECO:0000259" key="13">
    <source>
        <dbReference type="Pfam" id="PF07714"/>
    </source>
</evidence>
<evidence type="ECO:0000256" key="1">
    <source>
        <dbReference type="ARBA" id="ARBA00004162"/>
    </source>
</evidence>
<evidence type="ECO:0000256" key="11">
    <source>
        <dbReference type="ARBA" id="ARBA00048679"/>
    </source>
</evidence>
<evidence type="ECO:0000313" key="15">
    <source>
        <dbReference type="Proteomes" id="UP000797356"/>
    </source>
</evidence>
<evidence type="ECO:0000256" key="5">
    <source>
        <dbReference type="ARBA" id="ARBA00022692"/>
    </source>
</evidence>
<keyword evidence="6" id="KW-0547">Nucleotide-binding</keyword>
<dbReference type="GO" id="GO:0005886">
    <property type="term" value="C:plasma membrane"/>
    <property type="evidence" value="ECO:0007669"/>
    <property type="project" value="UniProtKB-SubCell"/>
</dbReference>
<proteinExistence type="predicted"/>
<evidence type="ECO:0000256" key="2">
    <source>
        <dbReference type="ARBA" id="ARBA00012513"/>
    </source>
</evidence>
<dbReference type="Gene3D" id="3.30.200.20">
    <property type="entry name" value="Phosphorylase Kinase, domain 1"/>
    <property type="match status" value="1"/>
</dbReference>
<dbReference type="AlphaFoldDB" id="A0A8K0ICA2"/>